<feature type="domain" description="NIF system FeS cluster assembly NifU N-terminal" evidence="2">
    <location>
        <begin position="1"/>
        <end position="127"/>
    </location>
</feature>
<evidence type="ECO:0000259" key="2">
    <source>
        <dbReference type="Pfam" id="PF01592"/>
    </source>
</evidence>
<organism evidence="3 4">
    <name type="scientific">Candidatus Iainarchaeum sp</name>
    <dbReference type="NCBI Taxonomy" id="3101447"/>
    <lineage>
        <taxon>Archaea</taxon>
        <taxon>Candidatus Iainarchaeota</taxon>
        <taxon>Candidatus Iainarchaeia</taxon>
        <taxon>Candidatus Iainarchaeales</taxon>
        <taxon>Candidatus Iainarchaeaceae</taxon>
        <taxon>Candidatus Iainarchaeum</taxon>
    </lineage>
</organism>
<accession>A0A497JJ68</accession>
<dbReference type="PANTHER" id="PTHR10093">
    <property type="entry name" value="IRON-SULFUR CLUSTER ASSEMBLY ENZYME NIFU HOMOLOG"/>
    <property type="match status" value="1"/>
</dbReference>
<evidence type="ECO:0000256" key="1">
    <source>
        <dbReference type="SAM" id="Coils"/>
    </source>
</evidence>
<proteinExistence type="predicted"/>
<name>A0A497JJ68_9ARCH</name>
<dbReference type="GO" id="GO:0016226">
    <property type="term" value="P:iron-sulfur cluster assembly"/>
    <property type="evidence" value="ECO:0007669"/>
    <property type="project" value="InterPro"/>
</dbReference>
<dbReference type="GO" id="GO:0005506">
    <property type="term" value="F:iron ion binding"/>
    <property type="evidence" value="ECO:0007669"/>
    <property type="project" value="InterPro"/>
</dbReference>
<dbReference type="InterPro" id="IPR002871">
    <property type="entry name" value="NIF_FeS_clus_asmbl_NifU_N"/>
</dbReference>
<evidence type="ECO:0000313" key="4">
    <source>
        <dbReference type="Proteomes" id="UP000277633"/>
    </source>
</evidence>
<dbReference type="AlphaFoldDB" id="A0A497JJ68"/>
<keyword evidence="1" id="KW-0175">Coiled coil</keyword>
<dbReference type="Pfam" id="PF01592">
    <property type="entry name" value="NifU_N"/>
    <property type="match status" value="1"/>
</dbReference>
<dbReference type="EMBL" id="QMWO01000037">
    <property type="protein sequence ID" value="RLG69893.1"/>
    <property type="molecule type" value="Genomic_DNA"/>
</dbReference>
<sequence>MYNEKVLQHFKKPANMGKIKNASGVGRVGNIVCGDVMWLYIKVGKNKKGKEILKDVKWQTFGCVAALATSSIVSNLAKGKTIEEALELSNEKIVKQLGGLPPTKMHCSILAVDALHEAIYDYLKRNNKPIPEKLQKKHEKLQKELKEIEKRYKDFLKLEKRLSE</sequence>
<feature type="coiled-coil region" evidence="1">
    <location>
        <begin position="131"/>
        <end position="158"/>
    </location>
</feature>
<comment type="caution">
    <text evidence="3">The sequence shown here is derived from an EMBL/GenBank/DDBJ whole genome shotgun (WGS) entry which is preliminary data.</text>
</comment>
<dbReference type="SUPFAM" id="SSF82649">
    <property type="entry name" value="SufE/NifU"/>
    <property type="match status" value="1"/>
</dbReference>
<dbReference type="GO" id="GO:0051536">
    <property type="term" value="F:iron-sulfur cluster binding"/>
    <property type="evidence" value="ECO:0007669"/>
    <property type="project" value="InterPro"/>
</dbReference>
<gene>
    <name evidence="3" type="ORF">DRO07_01420</name>
</gene>
<dbReference type="Gene3D" id="3.90.1010.10">
    <property type="match status" value="1"/>
</dbReference>
<dbReference type="CDD" id="cd06664">
    <property type="entry name" value="IscU_like"/>
    <property type="match status" value="1"/>
</dbReference>
<dbReference type="Proteomes" id="UP000277633">
    <property type="component" value="Unassembled WGS sequence"/>
</dbReference>
<protein>
    <submittedName>
        <fullName evidence="3">Iron-sulfur cluster assembly scaffold protein</fullName>
    </submittedName>
</protein>
<reference evidence="3 4" key="1">
    <citation type="submission" date="2018-06" db="EMBL/GenBank/DDBJ databases">
        <title>Extensive metabolic versatility and redundancy in microbially diverse, dynamic hydrothermal sediments.</title>
        <authorList>
            <person name="Dombrowski N."/>
            <person name="Teske A."/>
            <person name="Baker B.J."/>
        </authorList>
    </citation>
    <scope>NUCLEOTIDE SEQUENCE [LARGE SCALE GENOMIC DNA]</scope>
    <source>
        <strain evidence="3">B9_G13</strain>
    </source>
</reference>
<evidence type="ECO:0000313" key="3">
    <source>
        <dbReference type="EMBL" id="RLG69893.1"/>
    </source>
</evidence>